<dbReference type="InterPro" id="IPR033989">
    <property type="entry name" value="CD209-like_CTLD"/>
</dbReference>
<dbReference type="InterPro" id="IPR016187">
    <property type="entry name" value="CTDL_fold"/>
</dbReference>
<dbReference type="InterPro" id="IPR001304">
    <property type="entry name" value="C-type_lectin-like"/>
</dbReference>
<keyword evidence="2" id="KW-1015">Disulfide bond</keyword>
<dbReference type="Gene3D" id="3.10.100.10">
    <property type="entry name" value="Mannose-Binding Protein A, subunit A"/>
    <property type="match status" value="1"/>
</dbReference>
<protein>
    <recommendedName>
        <fullName evidence="3">C-type lectin domain-containing protein</fullName>
    </recommendedName>
</protein>
<dbReference type="Ensembl" id="ENSSLDT00000001057.1">
    <property type="protein sequence ID" value="ENSSLDP00000000989.1"/>
    <property type="gene ID" value="ENSSLDG00000000842.1"/>
</dbReference>
<dbReference type="SMART" id="SM00034">
    <property type="entry name" value="CLECT"/>
    <property type="match status" value="1"/>
</dbReference>
<keyword evidence="5" id="KW-1185">Reference proteome</keyword>
<evidence type="ECO:0000256" key="2">
    <source>
        <dbReference type="ARBA" id="ARBA00023157"/>
    </source>
</evidence>
<dbReference type="CDD" id="cd03590">
    <property type="entry name" value="CLECT_DC-SIGN_like"/>
    <property type="match status" value="1"/>
</dbReference>
<dbReference type="SUPFAM" id="SSF56436">
    <property type="entry name" value="C-type lectin-like"/>
    <property type="match status" value="1"/>
</dbReference>
<name>A0A3B4WAB2_SERLL</name>
<feature type="domain" description="C-type lectin" evidence="3">
    <location>
        <begin position="39"/>
        <end position="153"/>
    </location>
</feature>
<dbReference type="InterPro" id="IPR050111">
    <property type="entry name" value="C-type_lectin/snaclec_domain"/>
</dbReference>
<evidence type="ECO:0000313" key="5">
    <source>
        <dbReference type="Proteomes" id="UP000261360"/>
    </source>
</evidence>
<sequence>VLHGKRSSAMTLICKLYKNLMGCMKFITDEGCYKCWRRFGSSYYYISTEQKTWNESRNECLREGADLVIINSEEEQRFLIKLKKSVWIGLTDQHEENVWKWVAGTTLATSYWPHLQPDNAGNEDCVEIRYVDDETLFNWNDLPCSYKNYWVCEAREKDEKDV</sequence>
<proteinExistence type="predicted"/>
<dbReference type="GO" id="GO:0030246">
    <property type="term" value="F:carbohydrate binding"/>
    <property type="evidence" value="ECO:0007669"/>
    <property type="project" value="UniProtKB-KW"/>
</dbReference>
<reference evidence="4" key="1">
    <citation type="submission" date="2025-08" db="UniProtKB">
        <authorList>
            <consortium name="Ensembl"/>
        </authorList>
    </citation>
    <scope>IDENTIFICATION</scope>
</reference>
<dbReference type="Proteomes" id="UP000261360">
    <property type="component" value="Unplaced"/>
</dbReference>
<dbReference type="AlphaFoldDB" id="A0A3B4WAB2"/>
<dbReference type="InterPro" id="IPR018378">
    <property type="entry name" value="C-type_lectin_CS"/>
</dbReference>
<reference evidence="4" key="2">
    <citation type="submission" date="2025-09" db="UniProtKB">
        <authorList>
            <consortium name="Ensembl"/>
        </authorList>
    </citation>
    <scope>IDENTIFICATION</scope>
</reference>
<evidence type="ECO:0000259" key="3">
    <source>
        <dbReference type="PROSITE" id="PS50041"/>
    </source>
</evidence>
<dbReference type="Pfam" id="PF00059">
    <property type="entry name" value="Lectin_C"/>
    <property type="match status" value="1"/>
</dbReference>
<keyword evidence="1" id="KW-0430">Lectin</keyword>
<evidence type="ECO:0000313" key="4">
    <source>
        <dbReference type="Ensembl" id="ENSSLDP00000000989.1"/>
    </source>
</evidence>
<dbReference type="PROSITE" id="PS50041">
    <property type="entry name" value="C_TYPE_LECTIN_2"/>
    <property type="match status" value="1"/>
</dbReference>
<dbReference type="PROSITE" id="PS00615">
    <property type="entry name" value="C_TYPE_LECTIN_1"/>
    <property type="match status" value="1"/>
</dbReference>
<dbReference type="InterPro" id="IPR016186">
    <property type="entry name" value="C-type_lectin-like/link_sf"/>
</dbReference>
<evidence type="ECO:0000256" key="1">
    <source>
        <dbReference type="ARBA" id="ARBA00022734"/>
    </source>
</evidence>
<organism evidence="4 5">
    <name type="scientific">Seriola lalandi dorsalis</name>
    <dbReference type="NCBI Taxonomy" id="1841481"/>
    <lineage>
        <taxon>Eukaryota</taxon>
        <taxon>Metazoa</taxon>
        <taxon>Chordata</taxon>
        <taxon>Craniata</taxon>
        <taxon>Vertebrata</taxon>
        <taxon>Euteleostomi</taxon>
        <taxon>Actinopterygii</taxon>
        <taxon>Neopterygii</taxon>
        <taxon>Teleostei</taxon>
        <taxon>Neoteleostei</taxon>
        <taxon>Acanthomorphata</taxon>
        <taxon>Carangaria</taxon>
        <taxon>Carangiformes</taxon>
        <taxon>Carangidae</taxon>
        <taxon>Seriola</taxon>
    </lineage>
</organism>
<dbReference type="PANTHER" id="PTHR22803">
    <property type="entry name" value="MANNOSE, PHOSPHOLIPASE, LECTIN RECEPTOR RELATED"/>
    <property type="match status" value="1"/>
</dbReference>
<dbReference type="GeneTree" id="ENSGT01020000230338"/>
<accession>A0A3B4WAB2</accession>